<evidence type="ECO:0000313" key="4">
    <source>
        <dbReference type="RefSeq" id="XP_033456319.1"/>
    </source>
</evidence>
<gene>
    <name evidence="4" type="ORF">K489DRAFT_384204</name>
</gene>
<dbReference type="AlphaFoldDB" id="A0A6J3LUF8"/>
<dbReference type="PANTHER" id="PTHR48070">
    <property type="entry name" value="ESTERASE OVCA2"/>
    <property type="match status" value="1"/>
</dbReference>
<reference evidence="4" key="2">
    <citation type="submission" date="2020-04" db="EMBL/GenBank/DDBJ databases">
        <authorList>
            <consortium name="NCBI Genome Project"/>
        </authorList>
    </citation>
    <scope>NUCLEOTIDE SEQUENCE</scope>
    <source>
        <strain evidence="4">CBS 342.82</strain>
    </source>
</reference>
<keyword evidence="3" id="KW-1185">Reference proteome</keyword>
<dbReference type="GeneID" id="54363603"/>
<dbReference type="InterPro" id="IPR050593">
    <property type="entry name" value="LovG"/>
</dbReference>
<dbReference type="SUPFAM" id="SSF53474">
    <property type="entry name" value="alpha/beta-Hydrolases"/>
    <property type="match status" value="1"/>
</dbReference>
<dbReference type="InterPro" id="IPR005645">
    <property type="entry name" value="FSH-like_dom"/>
</dbReference>
<dbReference type="Proteomes" id="UP000504637">
    <property type="component" value="Unplaced"/>
</dbReference>
<accession>A0A6J3LUF8</accession>
<dbReference type="Gene3D" id="3.40.50.1820">
    <property type="entry name" value="alpha/beta hydrolase"/>
    <property type="match status" value="1"/>
</dbReference>
<dbReference type="OrthoDB" id="2094269at2759"/>
<dbReference type="Pfam" id="PF03959">
    <property type="entry name" value="FSH1"/>
    <property type="match status" value="1"/>
</dbReference>
<evidence type="ECO:0000256" key="1">
    <source>
        <dbReference type="ARBA" id="ARBA00022801"/>
    </source>
</evidence>
<name>A0A6J3LUF8_9PEZI</name>
<organism evidence="4">
    <name type="scientific">Dissoconium aciculare CBS 342.82</name>
    <dbReference type="NCBI Taxonomy" id="1314786"/>
    <lineage>
        <taxon>Eukaryota</taxon>
        <taxon>Fungi</taxon>
        <taxon>Dikarya</taxon>
        <taxon>Ascomycota</taxon>
        <taxon>Pezizomycotina</taxon>
        <taxon>Dothideomycetes</taxon>
        <taxon>Dothideomycetidae</taxon>
        <taxon>Mycosphaerellales</taxon>
        <taxon>Dissoconiaceae</taxon>
        <taxon>Dissoconium</taxon>
    </lineage>
</organism>
<keyword evidence="1" id="KW-0378">Hydrolase</keyword>
<evidence type="ECO:0000259" key="2">
    <source>
        <dbReference type="Pfam" id="PF03959"/>
    </source>
</evidence>
<dbReference type="GO" id="GO:0005634">
    <property type="term" value="C:nucleus"/>
    <property type="evidence" value="ECO:0007669"/>
    <property type="project" value="TreeGrafter"/>
</dbReference>
<dbReference type="InterPro" id="IPR029058">
    <property type="entry name" value="AB_hydrolase_fold"/>
</dbReference>
<dbReference type="PANTHER" id="PTHR48070:SF6">
    <property type="entry name" value="ESTERASE OVCA2"/>
    <property type="match status" value="1"/>
</dbReference>
<dbReference type="GO" id="GO:0019748">
    <property type="term" value="P:secondary metabolic process"/>
    <property type="evidence" value="ECO:0007669"/>
    <property type="project" value="TreeGrafter"/>
</dbReference>
<evidence type="ECO:0000313" key="3">
    <source>
        <dbReference type="Proteomes" id="UP000504637"/>
    </source>
</evidence>
<feature type="domain" description="Serine hydrolase" evidence="2">
    <location>
        <begin position="7"/>
        <end position="262"/>
    </location>
</feature>
<reference evidence="4" key="3">
    <citation type="submission" date="2025-08" db="UniProtKB">
        <authorList>
            <consortium name="RefSeq"/>
        </authorList>
    </citation>
    <scope>IDENTIFICATION</scope>
    <source>
        <strain evidence="4">CBS 342.82</strain>
    </source>
</reference>
<dbReference type="RefSeq" id="XP_033456319.1">
    <property type="nucleotide sequence ID" value="XM_033605803.1"/>
</dbReference>
<dbReference type="GO" id="GO:0005737">
    <property type="term" value="C:cytoplasm"/>
    <property type="evidence" value="ECO:0007669"/>
    <property type="project" value="TreeGrafter"/>
</dbReference>
<reference evidence="4" key="1">
    <citation type="submission" date="2020-01" db="EMBL/GenBank/DDBJ databases">
        <authorList>
            <consortium name="DOE Joint Genome Institute"/>
            <person name="Haridas S."/>
            <person name="Albert R."/>
            <person name="Binder M."/>
            <person name="Bloem J."/>
            <person name="Labutti K."/>
            <person name="Salamov A."/>
            <person name="Andreopoulos B."/>
            <person name="Baker S.E."/>
            <person name="Barry K."/>
            <person name="Bills G."/>
            <person name="Bluhm B.H."/>
            <person name="Cannon C."/>
            <person name="Castanera R."/>
            <person name="Culley D.E."/>
            <person name="Daum C."/>
            <person name="Ezra D."/>
            <person name="Gonzalez J.B."/>
            <person name="Henrissat B."/>
            <person name="Kuo A."/>
            <person name="Liang C."/>
            <person name="Lipzen A."/>
            <person name="Lutzoni F."/>
            <person name="Magnuson J."/>
            <person name="Mondo S."/>
            <person name="Nolan M."/>
            <person name="Ohm R."/>
            <person name="Pangilinan J."/>
            <person name="Park H.-J."/>
            <person name="Ramirez L."/>
            <person name="Alfaro M."/>
            <person name="Sun H."/>
            <person name="Tritt A."/>
            <person name="Yoshinaga Y."/>
            <person name="Zwiers L.-H."/>
            <person name="Turgeon B.G."/>
            <person name="Goodwin S.B."/>
            <person name="Spatafora J.W."/>
            <person name="Crous P.W."/>
            <person name="Grigoriev I.V."/>
        </authorList>
    </citation>
    <scope>NUCLEOTIDE SEQUENCE</scope>
    <source>
        <strain evidence="4">CBS 342.82</strain>
    </source>
</reference>
<dbReference type="GO" id="GO:0016787">
    <property type="term" value="F:hydrolase activity"/>
    <property type="evidence" value="ECO:0007669"/>
    <property type="project" value="UniProtKB-KW"/>
</dbReference>
<sequence>MSQQDATRKLKILMLHGYTQNGELFSLKTKALQKSLAKQFPPAPKPGHLKDFPGGIDFVFPTGPIHLDPTDIPGYDGHDPKESSEAYGWWRRKGDGQPYVYQGIEEGLGTIAKTMQSEGPFDGVLGFSQGGALAGMVTSLCEPIRRQAFDAAEQKGGMPFPKSFISNGSGSNDSPIHPQLRFGVSYSGFAASNNPLYEPFYEPKMTTPVCHFIGSVDTVVSEERSLQLLDGCADGKGPEGQVPRLIYHPGGHFLPSGQTYVTALAAFIRNVLEPPAARKEEESAEDMDLPF</sequence>
<protein>
    <submittedName>
        <fullName evidence="4">Dihydrofolate reductase</fullName>
    </submittedName>
</protein>
<proteinExistence type="predicted"/>